<organism evidence="1">
    <name type="scientific">hydrothermal vent metagenome</name>
    <dbReference type="NCBI Taxonomy" id="652676"/>
    <lineage>
        <taxon>unclassified sequences</taxon>
        <taxon>metagenomes</taxon>
        <taxon>ecological metagenomes</taxon>
    </lineage>
</organism>
<evidence type="ECO:0000313" key="1">
    <source>
        <dbReference type="EMBL" id="VAW48253.1"/>
    </source>
</evidence>
<keyword evidence="1" id="KW-0548">Nucleotidyltransferase</keyword>
<dbReference type="Pfam" id="PF04364">
    <property type="entry name" value="DNA_pol3_chi"/>
    <property type="match status" value="1"/>
</dbReference>
<reference evidence="1" key="1">
    <citation type="submission" date="2018-06" db="EMBL/GenBank/DDBJ databases">
        <authorList>
            <person name="Zhirakovskaya E."/>
        </authorList>
    </citation>
    <scope>NUCLEOTIDE SEQUENCE</scope>
</reference>
<dbReference type="SUPFAM" id="SSF102400">
    <property type="entry name" value="DNA polymerase III chi subunit"/>
    <property type="match status" value="1"/>
</dbReference>
<dbReference type="InterPro" id="IPR036768">
    <property type="entry name" value="PolIII_chi_sf"/>
</dbReference>
<dbReference type="PANTHER" id="PTHR38767">
    <property type="entry name" value="DNA POLYMERASE III SUBUNIT CHI"/>
    <property type="match status" value="1"/>
</dbReference>
<dbReference type="GO" id="GO:0003887">
    <property type="term" value="F:DNA-directed DNA polymerase activity"/>
    <property type="evidence" value="ECO:0007669"/>
    <property type="project" value="UniProtKB-EC"/>
</dbReference>
<dbReference type="GO" id="GO:0006260">
    <property type="term" value="P:DNA replication"/>
    <property type="evidence" value="ECO:0007669"/>
    <property type="project" value="InterPro"/>
</dbReference>
<gene>
    <name evidence="1" type="ORF">MNBD_GAMMA03-1527</name>
</gene>
<name>A0A3B0W7C0_9ZZZZ</name>
<dbReference type="GO" id="GO:0003677">
    <property type="term" value="F:DNA binding"/>
    <property type="evidence" value="ECO:0007669"/>
    <property type="project" value="InterPro"/>
</dbReference>
<dbReference type="EC" id="2.7.7.7" evidence="1"/>
<dbReference type="GO" id="GO:0032298">
    <property type="term" value="P:positive regulation of DNA-templated DNA replication initiation"/>
    <property type="evidence" value="ECO:0007669"/>
    <property type="project" value="TreeGrafter"/>
</dbReference>
<accession>A0A3B0W7C0</accession>
<sequence>MNPAEKDVLFYVLNSTDTETRQTFLSKLIKKIWTEKRACDVRFESEQEALRYDLTLWNIQPQSFIPHSVAKQIPSAPIQLYGDAIPHPCKDVLINLHPNFPTAFSSYQRTIEILDQSDYLIQMGRERWKAYKAQGIEPTVHKIGF</sequence>
<dbReference type="EMBL" id="UOFC01000195">
    <property type="protein sequence ID" value="VAW48253.1"/>
    <property type="molecule type" value="Genomic_DNA"/>
</dbReference>
<dbReference type="PANTHER" id="PTHR38767:SF1">
    <property type="entry name" value="DNA POLYMERASE III SUBUNIT CHI"/>
    <property type="match status" value="1"/>
</dbReference>
<dbReference type="Gene3D" id="3.40.50.10110">
    <property type="entry name" value="DNA polymerase III subunit chi"/>
    <property type="match status" value="1"/>
</dbReference>
<protein>
    <submittedName>
        <fullName evidence="1">DNA polymerase III chi subunit</fullName>
        <ecNumber evidence="1">2.7.7.7</ecNumber>
    </submittedName>
</protein>
<keyword evidence="1" id="KW-0808">Transferase</keyword>
<dbReference type="InterPro" id="IPR007459">
    <property type="entry name" value="DNA_pol3_chi"/>
</dbReference>
<proteinExistence type="predicted"/>
<dbReference type="AlphaFoldDB" id="A0A3B0W7C0"/>